<feature type="signal peptide" evidence="1">
    <location>
        <begin position="1"/>
        <end position="27"/>
    </location>
</feature>
<dbReference type="RefSeq" id="WP_182840340.1">
    <property type="nucleotide sequence ID" value="NZ_BAAABQ010000009.1"/>
</dbReference>
<dbReference type="InterPro" id="IPR036514">
    <property type="entry name" value="SGNH_hydro_sf"/>
</dbReference>
<protein>
    <submittedName>
        <fullName evidence="3">Lysophospholipase L1-like esterase</fullName>
    </submittedName>
</protein>
<dbReference type="Gene3D" id="3.40.50.1110">
    <property type="entry name" value="SGNH hydrolase"/>
    <property type="match status" value="1"/>
</dbReference>
<name>A0ABR6BWS2_9PSEU</name>
<feature type="domain" description="SGNH hydrolase-type esterase" evidence="2">
    <location>
        <begin position="34"/>
        <end position="249"/>
    </location>
</feature>
<dbReference type="InterPro" id="IPR013830">
    <property type="entry name" value="SGNH_hydro"/>
</dbReference>
<keyword evidence="4" id="KW-1185">Reference proteome</keyword>
<dbReference type="PANTHER" id="PTHR37981">
    <property type="entry name" value="LIPASE 2"/>
    <property type="match status" value="1"/>
</dbReference>
<keyword evidence="1" id="KW-0732">Signal</keyword>
<reference evidence="3 4" key="1">
    <citation type="submission" date="2020-08" db="EMBL/GenBank/DDBJ databases">
        <title>Genomic Encyclopedia of Archaeal and Bacterial Type Strains, Phase II (KMG-II): from individual species to whole genera.</title>
        <authorList>
            <person name="Goeker M."/>
        </authorList>
    </citation>
    <scope>NUCLEOTIDE SEQUENCE [LARGE SCALE GENOMIC DNA]</scope>
    <source>
        <strain evidence="3 4">DSM 43850</strain>
    </source>
</reference>
<gene>
    <name evidence="3" type="ORF">BC739_008621</name>
</gene>
<evidence type="ECO:0000313" key="4">
    <source>
        <dbReference type="Proteomes" id="UP000517916"/>
    </source>
</evidence>
<sequence>MSKARKLLTTLLVLATTALAGAGVAQAAAPGYVALGDSYASGVGTRQYTDANCKRSAAAYPSLIAPRIGATLNFQACSGAKTADVLNNQVAALNSTTTYVSIAVGGNDIGFASVIEKCALPFYDCTGDINKALDAARNTLPGSLNAVYTQIHNRAPNAKVAVVGYPRLFNGQECNLLARISSKEQGQLNAGADVLDEVVKGRAAAYGFTFVDIRGPFTGHAVCDKAEWINGLSNPISESYHPNTNGHAALADLVQPALT</sequence>
<dbReference type="SUPFAM" id="SSF52266">
    <property type="entry name" value="SGNH hydrolase"/>
    <property type="match status" value="1"/>
</dbReference>
<evidence type="ECO:0000313" key="3">
    <source>
        <dbReference type="EMBL" id="MBA8931369.1"/>
    </source>
</evidence>
<feature type="chain" id="PRO_5045877869" evidence="1">
    <location>
        <begin position="28"/>
        <end position="259"/>
    </location>
</feature>
<proteinExistence type="predicted"/>
<comment type="caution">
    <text evidence="3">The sequence shown here is derived from an EMBL/GenBank/DDBJ whole genome shotgun (WGS) entry which is preliminary data.</text>
</comment>
<dbReference type="EMBL" id="JACJID010000009">
    <property type="protein sequence ID" value="MBA8931369.1"/>
    <property type="molecule type" value="Genomic_DNA"/>
</dbReference>
<organism evidence="3 4">
    <name type="scientific">Kutzneria viridogrisea</name>
    <dbReference type="NCBI Taxonomy" id="47990"/>
    <lineage>
        <taxon>Bacteria</taxon>
        <taxon>Bacillati</taxon>
        <taxon>Actinomycetota</taxon>
        <taxon>Actinomycetes</taxon>
        <taxon>Pseudonocardiales</taxon>
        <taxon>Pseudonocardiaceae</taxon>
        <taxon>Kutzneria</taxon>
    </lineage>
</organism>
<evidence type="ECO:0000256" key="1">
    <source>
        <dbReference type="SAM" id="SignalP"/>
    </source>
</evidence>
<dbReference type="CDD" id="cd01823">
    <property type="entry name" value="SEST_like"/>
    <property type="match status" value="1"/>
</dbReference>
<accession>A0ABR6BWS2</accession>
<dbReference type="InterPro" id="IPR037460">
    <property type="entry name" value="SEST-like"/>
</dbReference>
<evidence type="ECO:0000259" key="2">
    <source>
        <dbReference type="Pfam" id="PF13472"/>
    </source>
</evidence>
<dbReference type="Pfam" id="PF13472">
    <property type="entry name" value="Lipase_GDSL_2"/>
    <property type="match status" value="1"/>
</dbReference>
<dbReference type="Proteomes" id="UP000517916">
    <property type="component" value="Unassembled WGS sequence"/>
</dbReference>
<dbReference type="PANTHER" id="PTHR37981:SF1">
    <property type="entry name" value="SGNH HYDROLASE-TYPE ESTERASE DOMAIN-CONTAINING PROTEIN"/>
    <property type="match status" value="1"/>
</dbReference>